<evidence type="ECO:0008006" key="3">
    <source>
        <dbReference type="Google" id="ProtNLM"/>
    </source>
</evidence>
<protein>
    <recommendedName>
        <fullName evidence="3">Transmembrane protein</fullName>
    </recommendedName>
</protein>
<name>Q3ZJ71_TUPAK</name>
<evidence type="ECO:0000256" key="1">
    <source>
        <dbReference type="SAM" id="Phobius"/>
    </source>
</evidence>
<dbReference type="InterPro" id="IPR051289">
    <property type="entry name" value="LAGLIDADG_Endonuclease"/>
</dbReference>
<keyword evidence="2" id="KW-0150">Chloroplast</keyword>
<evidence type="ECO:0000313" key="2">
    <source>
        <dbReference type="EMBL" id="AAV80620.1"/>
    </source>
</evidence>
<dbReference type="EMBL" id="AY835431">
    <property type="protein sequence ID" value="AAV80620.1"/>
    <property type="molecule type" value="Genomic_DNA"/>
</dbReference>
<dbReference type="AlphaFoldDB" id="Q3ZJ71"/>
<dbReference type="PANTHER" id="PTHR36181">
    <property type="entry name" value="INTRON-ENCODED ENDONUCLEASE AI3-RELATED"/>
    <property type="match status" value="1"/>
</dbReference>
<dbReference type="InterPro" id="IPR027434">
    <property type="entry name" value="Homing_endonucl"/>
</dbReference>
<feature type="transmembrane region" description="Helical" evidence="1">
    <location>
        <begin position="203"/>
        <end position="221"/>
    </location>
</feature>
<dbReference type="RefSeq" id="YP_636196.1">
    <property type="nucleotide sequence ID" value="NC_008114.1"/>
</dbReference>
<accession>Q3ZJ71</accession>
<gene>
    <name evidence="2" type="primary">orf286</name>
</gene>
<keyword evidence="1" id="KW-0472">Membrane</keyword>
<keyword evidence="1" id="KW-0812">Transmembrane</keyword>
<dbReference type="GeneID" id="4108800"/>
<reference evidence="2" key="2">
    <citation type="submission" date="2004-11" db="EMBL/GenBank/DDBJ databases">
        <authorList>
            <person name="Pombert J.-F."/>
            <person name="Otis C."/>
            <person name="Lemieux C."/>
            <person name="Turmel M."/>
        </authorList>
    </citation>
    <scope>NUCLEOTIDE SEQUENCE</scope>
    <source>
        <strain evidence="2">UTEX 1912</strain>
    </source>
</reference>
<keyword evidence="2" id="KW-0934">Plastid</keyword>
<reference evidence="2" key="4">
    <citation type="journal article" date="2006" name="BMC Biol.">
        <title>The complete chloroplast DNA sequence of the green alga Oltmannsiellopsis viridis reveals a distinctive quadripartite architecture in the chloroplast genome of early diverging ulvophytes.</title>
        <authorList>
            <person name="Pombert J.F."/>
            <person name="Lemieux C."/>
            <person name="Turmel M."/>
        </authorList>
    </citation>
    <scope>NUCLEOTIDE SEQUENCE</scope>
    <source>
        <strain evidence="2">UTEX 1912</strain>
    </source>
</reference>
<proteinExistence type="predicted"/>
<dbReference type="PANTHER" id="PTHR36181:SF3">
    <property type="entry name" value="INTRON-ENCODED DNA ENDONUCLEASE AI5 BETA"/>
    <property type="match status" value="1"/>
</dbReference>
<dbReference type="SUPFAM" id="SSF55608">
    <property type="entry name" value="Homing endonucleases"/>
    <property type="match status" value="1"/>
</dbReference>
<reference evidence="2" key="3">
    <citation type="journal article" date="2005" name="Mol. Biol. Evol.">
        <title>The chloroplast genome sequence of the green alga Pseudendoclonium akinetum (Ulvophyceae) reveals unusual structural features and new insights into the branching order of chlorophyte lineages.</title>
        <authorList>
            <person name="Pombert J.F."/>
            <person name="Otis C."/>
            <person name="Lemieux C."/>
            <person name="Turmel M."/>
        </authorList>
    </citation>
    <scope>NUCLEOTIDE SEQUENCE</scope>
    <source>
        <strain evidence="2">UTEX 1912</strain>
    </source>
</reference>
<geneLocation type="chloroplast" evidence="2"/>
<organism evidence="2">
    <name type="scientific">Tupiella akineta</name>
    <name type="common">Green alga</name>
    <name type="synonym">Pseudendoclonium akinetum</name>
    <dbReference type="NCBI Taxonomy" id="160070"/>
    <lineage>
        <taxon>Eukaryota</taxon>
        <taxon>Viridiplantae</taxon>
        <taxon>Chlorophyta</taxon>
        <taxon>core chlorophytes</taxon>
        <taxon>Ulvophyceae</taxon>
        <taxon>OUU clade</taxon>
        <taxon>Ulotrichales</taxon>
        <taxon>Tupiellaceae</taxon>
        <taxon>Tupiella</taxon>
    </lineage>
</organism>
<sequence length="286" mass="32820">MSKVLKNLQKNSTNVLSQQKNITTFNENNLGFYLAGLIEKDGGFSKTDLRITFHLKDRINAENLQKAIGFGQVYRRKNQAVTRNSSIKEGLQRVLHLTNGRFVGPFKINQLKKHNSKKKNNMIKISKTFNSPTIPNKNSPFLSITNASLDRETFSTEFQDAEVVEMRLPISNRIWTLSCAPPLPEITLRYNSYDFWSSPLANGLIYAGWALFVYGGIAIFNKLQTGRFFQKPLTEIKILSAYQKQELSLKQATFLLTRNFDMLFEEAEQFLKDDFSEVPNKESNKQ</sequence>
<keyword evidence="1" id="KW-1133">Transmembrane helix</keyword>
<reference evidence="2" key="1">
    <citation type="journal article" date="2001" name="Nucleic Acids Res.">
        <title>Rapid evolution of the DNA-binding site in LAGLIDADG homing endonucleases.</title>
        <authorList>
            <person name="Lucas P."/>
            <person name="Otis C."/>
            <person name="Mercier J.P."/>
            <person name="Turmel M."/>
            <person name="Lemieux C."/>
        </authorList>
    </citation>
    <scope>NUCLEOTIDE SEQUENCE</scope>
    <source>
        <strain evidence="2">UTEX 1912</strain>
    </source>
</reference>